<feature type="transmembrane region" description="Helical" evidence="1">
    <location>
        <begin position="285"/>
        <end position="307"/>
    </location>
</feature>
<comment type="caution">
    <text evidence="3">The sequence shown here is derived from an EMBL/GenBank/DDBJ whole genome shotgun (WGS) entry which is preliminary data.</text>
</comment>
<dbReference type="EMBL" id="BLPF01000001">
    <property type="protein sequence ID" value="GFJ78371.1"/>
    <property type="molecule type" value="Genomic_DNA"/>
</dbReference>
<keyword evidence="3" id="KW-0012">Acyltransferase</keyword>
<proteinExistence type="predicted"/>
<feature type="transmembrane region" description="Helical" evidence="1">
    <location>
        <begin position="228"/>
        <end position="247"/>
    </location>
</feature>
<feature type="transmembrane region" description="Helical" evidence="1">
    <location>
        <begin position="142"/>
        <end position="162"/>
    </location>
</feature>
<dbReference type="InterPro" id="IPR050879">
    <property type="entry name" value="Acyltransferase_3"/>
</dbReference>
<feature type="transmembrane region" description="Helical" evidence="1">
    <location>
        <begin position="319"/>
        <end position="338"/>
    </location>
</feature>
<feature type="transmembrane region" description="Helical" evidence="1">
    <location>
        <begin position="196"/>
        <end position="216"/>
    </location>
</feature>
<name>A0A6V8K7H0_9ACTN</name>
<feature type="transmembrane region" description="Helical" evidence="1">
    <location>
        <begin position="95"/>
        <end position="122"/>
    </location>
</feature>
<dbReference type="Proteomes" id="UP000482800">
    <property type="component" value="Unassembled WGS sequence"/>
</dbReference>
<dbReference type="PANTHER" id="PTHR23028:SF53">
    <property type="entry name" value="ACYL_TRANSF_3 DOMAIN-CONTAINING PROTEIN"/>
    <property type="match status" value="1"/>
</dbReference>
<dbReference type="PANTHER" id="PTHR23028">
    <property type="entry name" value="ACETYLTRANSFERASE"/>
    <property type="match status" value="1"/>
</dbReference>
<dbReference type="InterPro" id="IPR002656">
    <property type="entry name" value="Acyl_transf_3_dom"/>
</dbReference>
<organism evidence="3 4">
    <name type="scientific">Phytohabitans houttuyneae</name>
    <dbReference type="NCBI Taxonomy" id="1076126"/>
    <lineage>
        <taxon>Bacteria</taxon>
        <taxon>Bacillati</taxon>
        <taxon>Actinomycetota</taxon>
        <taxon>Actinomycetes</taxon>
        <taxon>Micromonosporales</taxon>
        <taxon>Micromonosporaceae</taxon>
    </lineage>
</organism>
<dbReference type="GO" id="GO:0009103">
    <property type="term" value="P:lipopolysaccharide biosynthetic process"/>
    <property type="evidence" value="ECO:0007669"/>
    <property type="project" value="TreeGrafter"/>
</dbReference>
<accession>A0A6V8K7H0</accession>
<feature type="domain" description="Acyltransferase 3" evidence="2">
    <location>
        <begin position="15"/>
        <end position="339"/>
    </location>
</feature>
<reference evidence="3 4" key="2">
    <citation type="submission" date="2020-03" db="EMBL/GenBank/DDBJ databases">
        <authorList>
            <person name="Ichikawa N."/>
            <person name="Kimura A."/>
            <person name="Kitahashi Y."/>
            <person name="Uohara A."/>
        </authorList>
    </citation>
    <scope>NUCLEOTIDE SEQUENCE [LARGE SCALE GENOMIC DNA]</scope>
    <source>
        <strain evidence="3 4">NBRC 108639</strain>
    </source>
</reference>
<reference evidence="3 4" key="1">
    <citation type="submission" date="2020-03" db="EMBL/GenBank/DDBJ databases">
        <title>Whole genome shotgun sequence of Phytohabitans houttuyneae NBRC 108639.</title>
        <authorList>
            <person name="Komaki H."/>
            <person name="Tamura T."/>
        </authorList>
    </citation>
    <scope>NUCLEOTIDE SEQUENCE [LARGE SCALE GENOMIC DNA]</scope>
    <source>
        <strain evidence="3 4">NBRC 108639</strain>
    </source>
</reference>
<keyword evidence="4" id="KW-1185">Reference proteome</keyword>
<dbReference type="Pfam" id="PF01757">
    <property type="entry name" value="Acyl_transf_3"/>
    <property type="match status" value="1"/>
</dbReference>
<gene>
    <name evidence="3" type="ORF">Phou_025510</name>
</gene>
<feature type="transmembrane region" description="Helical" evidence="1">
    <location>
        <begin position="253"/>
        <end position="273"/>
    </location>
</feature>
<evidence type="ECO:0000313" key="4">
    <source>
        <dbReference type="Proteomes" id="UP000482800"/>
    </source>
</evidence>
<feature type="transmembrane region" description="Helical" evidence="1">
    <location>
        <begin position="169"/>
        <end position="190"/>
    </location>
</feature>
<keyword evidence="1" id="KW-0472">Membrane</keyword>
<evidence type="ECO:0000313" key="3">
    <source>
        <dbReference type="EMBL" id="GFJ78371.1"/>
    </source>
</evidence>
<sequence length="369" mass="40022">MPPASPDTAGGRLPSLTGLRFVAAFLVFGFHVHIEHLMAPGAVRTTMEWLFGQGAVGVSFFFILSGFVLTWSARKGDTAVRFWRRRIAKIYPNHVATWLVALAVAVVTGAGLSLAVVVPNLLLLQAWSPDIDVFFGLNTVSWSLACEAFFYALFPLLYLGLVRVPGRGLWPAATLALGAVWAVPVLASLLPADDRYWAIWIFPVARLPEFVAGMLLARIVREGRWPRLGVWPATALAAAAYLTSRFLPDDFRLVAGTAIPLALLVAAVGAADATGRPTPWRAGWMIWLGEVSFAFYLVHQLALRVVLKGSGVEHSAPTAIGIAVVALALALLGSWLLYRCVELPGMRLLRPRPRARSAYPATAVRPEQV</sequence>
<feature type="transmembrane region" description="Helical" evidence="1">
    <location>
        <begin position="54"/>
        <end position="74"/>
    </location>
</feature>
<evidence type="ECO:0000259" key="2">
    <source>
        <dbReference type="Pfam" id="PF01757"/>
    </source>
</evidence>
<feature type="transmembrane region" description="Helical" evidence="1">
    <location>
        <begin position="12"/>
        <end position="34"/>
    </location>
</feature>
<dbReference type="GO" id="GO:0016020">
    <property type="term" value="C:membrane"/>
    <property type="evidence" value="ECO:0007669"/>
    <property type="project" value="TreeGrafter"/>
</dbReference>
<keyword evidence="3" id="KW-0808">Transferase</keyword>
<keyword evidence="1" id="KW-0812">Transmembrane</keyword>
<evidence type="ECO:0000256" key="1">
    <source>
        <dbReference type="SAM" id="Phobius"/>
    </source>
</evidence>
<dbReference type="GO" id="GO:0016747">
    <property type="term" value="F:acyltransferase activity, transferring groups other than amino-acyl groups"/>
    <property type="evidence" value="ECO:0007669"/>
    <property type="project" value="InterPro"/>
</dbReference>
<keyword evidence="1" id="KW-1133">Transmembrane helix</keyword>
<dbReference type="AlphaFoldDB" id="A0A6V8K7H0"/>
<protein>
    <submittedName>
        <fullName evidence="3">Acyltransferase</fullName>
    </submittedName>
</protein>